<dbReference type="InterPro" id="IPR022740">
    <property type="entry name" value="Polyphenol_oxidase_C"/>
</dbReference>
<dbReference type="Pfam" id="PF12143">
    <property type="entry name" value="PPO1_KFDV"/>
    <property type="match status" value="1"/>
</dbReference>
<reference evidence="3 4" key="1">
    <citation type="submission" date="2024-05" db="EMBL/GenBank/DDBJ databases">
        <title>De novo assembly of an allotetraploid wild potato.</title>
        <authorList>
            <person name="Hosaka A.J."/>
        </authorList>
    </citation>
    <scope>NUCLEOTIDE SEQUENCE [LARGE SCALE GENOMIC DNA]</scope>
    <source>
        <tissue evidence="3">Young leaves</tissue>
    </source>
</reference>
<name>A0ABD2U1V2_9SOLN</name>
<dbReference type="PANTHER" id="PTHR36608:SF1">
    <property type="entry name" value="POLYPHENOL OXIDASE C, CHLOROPLASTIC-LIKE"/>
    <property type="match status" value="1"/>
</dbReference>
<sequence>IKSKLKNNPIRLEGMSAKSKQSNIKIVEGGKKDQSAAGSSKKRKEKTTNYTEENAKRKKVVVSGLLEHNENVKTGDLNQKEYAGSYTSLPHTHKPGDDDHISSATFQLAITELLEELCLENEEKIVVTLVPRKVGERLAIGCVEIMLVDC</sequence>
<feature type="domain" description="Polyphenol oxidase C-terminal" evidence="2">
    <location>
        <begin position="69"/>
        <end position="146"/>
    </location>
</feature>
<comment type="caution">
    <text evidence="3">The sequence shown here is derived from an EMBL/GenBank/DDBJ whole genome shotgun (WGS) entry which is preliminary data.</text>
</comment>
<keyword evidence="4" id="KW-1185">Reference proteome</keyword>
<evidence type="ECO:0000256" key="1">
    <source>
        <dbReference type="SAM" id="MobiDB-lite"/>
    </source>
</evidence>
<evidence type="ECO:0000313" key="3">
    <source>
        <dbReference type="EMBL" id="KAL3361571.1"/>
    </source>
</evidence>
<protein>
    <recommendedName>
        <fullName evidence="2">Polyphenol oxidase C-terminal domain-containing protein</fullName>
    </recommendedName>
</protein>
<proteinExistence type="predicted"/>
<evidence type="ECO:0000313" key="4">
    <source>
        <dbReference type="Proteomes" id="UP001627284"/>
    </source>
</evidence>
<gene>
    <name evidence="3" type="ORF">AABB24_014438</name>
</gene>
<feature type="region of interest" description="Disordered" evidence="1">
    <location>
        <begin position="1"/>
        <end position="54"/>
    </location>
</feature>
<dbReference type="AlphaFoldDB" id="A0ABD2U1V2"/>
<evidence type="ECO:0000259" key="2">
    <source>
        <dbReference type="Pfam" id="PF12143"/>
    </source>
</evidence>
<feature type="non-terminal residue" evidence="3">
    <location>
        <position position="1"/>
    </location>
</feature>
<dbReference type="PANTHER" id="PTHR36608">
    <property type="entry name" value="POLYPHENOL OXIDASE C, CHLOROPLASTIC-LIKE"/>
    <property type="match status" value="1"/>
</dbReference>
<accession>A0ABD2U1V2</accession>
<organism evidence="3 4">
    <name type="scientific">Solanum stoloniferum</name>
    <dbReference type="NCBI Taxonomy" id="62892"/>
    <lineage>
        <taxon>Eukaryota</taxon>
        <taxon>Viridiplantae</taxon>
        <taxon>Streptophyta</taxon>
        <taxon>Embryophyta</taxon>
        <taxon>Tracheophyta</taxon>
        <taxon>Spermatophyta</taxon>
        <taxon>Magnoliopsida</taxon>
        <taxon>eudicotyledons</taxon>
        <taxon>Gunneridae</taxon>
        <taxon>Pentapetalae</taxon>
        <taxon>asterids</taxon>
        <taxon>lamiids</taxon>
        <taxon>Solanales</taxon>
        <taxon>Solanaceae</taxon>
        <taxon>Solanoideae</taxon>
        <taxon>Solaneae</taxon>
        <taxon>Solanum</taxon>
    </lineage>
</organism>
<dbReference type="Proteomes" id="UP001627284">
    <property type="component" value="Unassembled WGS sequence"/>
</dbReference>
<dbReference type="EMBL" id="JBJKTR010000008">
    <property type="protein sequence ID" value="KAL3361571.1"/>
    <property type="molecule type" value="Genomic_DNA"/>
</dbReference>